<dbReference type="AlphaFoldDB" id="A0A5M3W6Y4"/>
<feature type="domain" description="Putative antitoxin VapB45-like DNA-binding HTH" evidence="1">
    <location>
        <begin position="18"/>
        <end position="100"/>
    </location>
</feature>
<evidence type="ECO:0000313" key="2">
    <source>
        <dbReference type="EMBL" id="GES04797.1"/>
    </source>
</evidence>
<comment type="caution">
    <text evidence="2">The sequence shown here is derived from an EMBL/GenBank/DDBJ whole genome shotgun (WGS) entry which is preliminary data.</text>
</comment>
<evidence type="ECO:0000313" key="3">
    <source>
        <dbReference type="Proteomes" id="UP000334990"/>
    </source>
</evidence>
<dbReference type="RefSeq" id="WP_155340862.1">
    <property type="nucleotide sequence ID" value="NZ_BAAABN010000093.1"/>
</dbReference>
<keyword evidence="3" id="KW-1185">Reference proteome</keyword>
<dbReference type="InterPro" id="IPR048708">
    <property type="entry name" value="VapB45-like_HTH"/>
</dbReference>
<sequence>MTGQWQGVDMTIDRFTTPLYGVAEAASYLAVPMSTFTSWAFGYQRRQRDGPSVHGRPVITASRPGRPNEASVPFIGLAEGYALAAFRQAGVPLQRIRPAIDALQRELGIEHALASRRLFTDGAEVLFDYAENADDASARELVVVRNNQRVFSELVENYLRHIDFASDGYAQVITLPQYRVADVRIDVAHAFGRPRFARGGAKLEDVIDLFQAGEPVDVVAAEYGLSRAEIEDALRVATRAAA</sequence>
<protein>
    <submittedName>
        <fullName evidence="2">Putative antitoxin VapB45</fullName>
    </submittedName>
</protein>
<dbReference type="InterPro" id="IPR007367">
    <property type="entry name" value="DUF433"/>
</dbReference>
<reference evidence="2 3" key="1">
    <citation type="submission" date="2019-10" db="EMBL/GenBank/DDBJ databases">
        <title>Whole genome shotgun sequence of Acrocarpospora corrugata NBRC 13972.</title>
        <authorList>
            <person name="Ichikawa N."/>
            <person name="Kimura A."/>
            <person name="Kitahashi Y."/>
            <person name="Komaki H."/>
            <person name="Oguchi A."/>
        </authorList>
    </citation>
    <scope>NUCLEOTIDE SEQUENCE [LARGE SCALE GENOMIC DNA]</scope>
    <source>
        <strain evidence="2 3">NBRC 13972</strain>
    </source>
</reference>
<dbReference type="OrthoDB" id="5140481at2"/>
<accession>A0A5M3W6Y4</accession>
<dbReference type="Pfam" id="PF04255">
    <property type="entry name" value="DUF433"/>
    <property type="match status" value="1"/>
</dbReference>
<dbReference type="Pfam" id="PF21321">
    <property type="entry name" value="HTH_66"/>
    <property type="match status" value="1"/>
</dbReference>
<gene>
    <name evidence="2" type="primary">vapB45_2</name>
    <name evidence="2" type="ORF">Acor_68650</name>
</gene>
<dbReference type="Proteomes" id="UP000334990">
    <property type="component" value="Unassembled WGS sequence"/>
</dbReference>
<organism evidence="2 3">
    <name type="scientific">Acrocarpospora corrugata</name>
    <dbReference type="NCBI Taxonomy" id="35763"/>
    <lineage>
        <taxon>Bacteria</taxon>
        <taxon>Bacillati</taxon>
        <taxon>Actinomycetota</taxon>
        <taxon>Actinomycetes</taxon>
        <taxon>Streptosporangiales</taxon>
        <taxon>Streptosporangiaceae</taxon>
        <taxon>Acrocarpospora</taxon>
    </lineage>
</organism>
<dbReference type="EMBL" id="BLAD01000087">
    <property type="protein sequence ID" value="GES04797.1"/>
    <property type="molecule type" value="Genomic_DNA"/>
</dbReference>
<evidence type="ECO:0000259" key="1">
    <source>
        <dbReference type="Pfam" id="PF21321"/>
    </source>
</evidence>
<name>A0A5M3W6Y4_9ACTN</name>
<proteinExistence type="predicted"/>